<dbReference type="AlphaFoldDB" id="A0A166ELR1"/>
<sequence>MALLSKPLPLPLPFLATLSHNPQSRQQVLILIASLLVLLRSAPGHALSALKGKVTGKKARLTKEELAEALQQIYVTEDDGTRRLLVPNEDKYISKVAIRPTPLPKLLADAAAFPPLTGKAKTKPGIDASFLRQLKAILFRVAFPSWRSSEAGVVALHSMFLVLRTVLSIAVARLDGRIVRDLVNADGPGFAKGLGLWFLLAVPSTYTNSMIKHLQSTLALRLRTRLTRYIHDLYFSAAPDLRYYRIGQEGGGGLEGVDQYITADVESWAGSAAGLYGNLLKPSLDILLFTSQLSRSLGFRGTVLLFLNYYATASILKAVTPAFGRLAAVEARLEGKYRARMGRVGQEGFYSAVHESGIYSRGPTCGLSSTLILFARCASSYSLRHAPPSPTNRTDAPSFYMQTRIAYEWTENYVIKYMWSTVGYGVITVPLLFTRTKQAKTRARAPPRKDVKTDHKPKFAILDGCTSVVLSDVEDKMYEHAKRLRITLITISLRFVLSVFLG</sequence>
<keyword evidence="3" id="KW-1133">Transmembrane helix</keyword>
<proteinExistence type="predicted"/>
<evidence type="ECO:0000259" key="5">
    <source>
        <dbReference type="Pfam" id="PF06472"/>
    </source>
</evidence>
<feature type="domain" description="ABC transmembrane type-1" evidence="5">
    <location>
        <begin position="138"/>
        <end position="344"/>
    </location>
</feature>
<dbReference type="GO" id="GO:0005324">
    <property type="term" value="F:long-chain fatty acid transmembrane transporter activity"/>
    <property type="evidence" value="ECO:0007669"/>
    <property type="project" value="TreeGrafter"/>
</dbReference>
<dbReference type="EMBL" id="KV417599">
    <property type="protein sequence ID" value="KZP15886.1"/>
    <property type="molecule type" value="Genomic_DNA"/>
</dbReference>
<gene>
    <name evidence="6" type="ORF">FIBSPDRAFT_895405</name>
</gene>
<name>A0A166ELR1_9AGAM</name>
<keyword evidence="4" id="KW-0472">Membrane</keyword>
<dbReference type="GO" id="GO:0005778">
    <property type="term" value="C:peroxisomal membrane"/>
    <property type="evidence" value="ECO:0007669"/>
    <property type="project" value="TreeGrafter"/>
</dbReference>
<evidence type="ECO:0000256" key="4">
    <source>
        <dbReference type="ARBA" id="ARBA00023136"/>
    </source>
</evidence>
<dbReference type="GO" id="GO:0005524">
    <property type="term" value="F:ATP binding"/>
    <property type="evidence" value="ECO:0007669"/>
    <property type="project" value="InterPro"/>
</dbReference>
<organism evidence="6">
    <name type="scientific">Athelia psychrophila</name>
    <dbReference type="NCBI Taxonomy" id="1759441"/>
    <lineage>
        <taxon>Eukaryota</taxon>
        <taxon>Fungi</taxon>
        <taxon>Dikarya</taxon>
        <taxon>Basidiomycota</taxon>
        <taxon>Agaricomycotina</taxon>
        <taxon>Agaricomycetes</taxon>
        <taxon>Agaricomycetidae</taxon>
        <taxon>Atheliales</taxon>
        <taxon>Atheliaceae</taxon>
        <taxon>Athelia</taxon>
    </lineage>
</organism>
<evidence type="ECO:0000256" key="2">
    <source>
        <dbReference type="ARBA" id="ARBA00022692"/>
    </source>
</evidence>
<dbReference type="GO" id="GO:0006635">
    <property type="term" value="P:fatty acid beta-oxidation"/>
    <property type="evidence" value="ECO:0007669"/>
    <property type="project" value="TreeGrafter"/>
</dbReference>
<keyword evidence="2" id="KW-0812">Transmembrane</keyword>
<dbReference type="PANTHER" id="PTHR11384:SF67">
    <property type="entry name" value="ATP-BINDING CASSETTE SUB-FAMILY D MEMBER 1"/>
    <property type="match status" value="1"/>
</dbReference>
<reference evidence="6" key="1">
    <citation type="journal article" date="2016" name="Mol. Biol. Evol.">
        <title>Comparative Genomics of Early-Diverging Mushroom-Forming Fungi Provides Insights into the Origins of Lignocellulose Decay Capabilities.</title>
        <authorList>
            <person name="Nagy L.G."/>
            <person name="Riley R."/>
            <person name="Tritt A."/>
            <person name="Adam C."/>
            <person name="Daum C."/>
            <person name="Floudas D."/>
            <person name="Sun H."/>
            <person name="Yadav J.S."/>
            <person name="Pangilinan J."/>
            <person name="Larsson K.H."/>
            <person name="Matsuura K."/>
            <person name="Barry K."/>
            <person name="Labutti K."/>
            <person name="Kuo R."/>
            <person name="Ohm R.A."/>
            <person name="Bhattacharya S.S."/>
            <person name="Shirouzu T."/>
            <person name="Yoshinaga Y."/>
            <person name="Martin F.M."/>
            <person name="Grigoriev I.V."/>
            <person name="Hibbett D.S."/>
        </authorList>
    </citation>
    <scope>NUCLEOTIDE SEQUENCE [LARGE SCALE GENOMIC DNA]</scope>
    <source>
        <strain evidence="6">CBS 109695</strain>
    </source>
</reference>
<accession>A0A166ELR1</accession>
<dbReference type="PANTHER" id="PTHR11384">
    <property type="entry name" value="ATP-BINDING CASSETTE, SUB-FAMILY D MEMBER"/>
    <property type="match status" value="1"/>
</dbReference>
<evidence type="ECO:0000256" key="3">
    <source>
        <dbReference type="ARBA" id="ARBA00022989"/>
    </source>
</evidence>
<dbReference type="InterPro" id="IPR050835">
    <property type="entry name" value="ABC_transporter_sub-D"/>
</dbReference>
<dbReference type="GO" id="GO:0140359">
    <property type="term" value="F:ABC-type transporter activity"/>
    <property type="evidence" value="ECO:0007669"/>
    <property type="project" value="InterPro"/>
</dbReference>
<dbReference type="InterPro" id="IPR011527">
    <property type="entry name" value="ABC1_TM_dom"/>
</dbReference>
<dbReference type="Pfam" id="PF06472">
    <property type="entry name" value="ABC_membrane_2"/>
    <property type="match status" value="1"/>
</dbReference>
<dbReference type="GO" id="GO:0007031">
    <property type="term" value="P:peroxisome organization"/>
    <property type="evidence" value="ECO:0007669"/>
    <property type="project" value="TreeGrafter"/>
</dbReference>
<dbReference type="STRING" id="436010.A0A166ELR1"/>
<evidence type="ECO:0000313" key="6">
    <source>
        <dbReference type="EMBL" id="KZP15886.1"/>
    </source>
</evidence>
<protein>
    <recommendedName>
        <fullName evidence="5">ABC transmembrane type-1 domain-containing protein</fullName>
    </recommendedName>
</protein>
<dbReference type="GO" id="GO:0015910">
    <property type="term" value="P:long-chain fatty acid import into peroxisome"/>
    <property type="evidence" value="ECO:0007669"/>
    <property type="project" value="TreeGrafter"/>
</dbReference>
<keyword evidence="1" id="KW-0813">Transport</keyword>
<dbReference type="GO" id="GO:0042760">
    <property type="term" value="P:very long-chain fatty acid catabolic process"/>
    <property type="evidence" value="ECO:0007669"/>
    <property type="project" value="TreeGrafter"/>
</dbReference>
<dbReference type="OrthoDB" id="422637at2759"/>
<evidence type="ECO:0000256" key="1">
    <source>
        <dbReference type="ARBA" id="ARBA00022448"/>
    </source>
</evidence>